<dbReference type="PIRSF" id="PIRSF018266">
    <property type="entry name" value="FecR"/>
    <property type="match status" value="1"/>
</dbReference>
<reference evidence="3" key="1">
    <citation type="submission" date="2019-08" db="EMBL/GenBank/DDBJ databases">
        <authorList>
            <person name="Kucharzyk K."/>
            <person name="Murdoch R.W."/>
            <person name="Higgins S."/>
            <person name="Loffler F."/>
        </authorList>
    </citation>
    <scope>NUCLEOTIDE SEQUENCE</scope>
</reference>
<sequence>MKKNYSKEDQAKTDIAWRKLRARIENEEVIDERVIKSRLPFRPVLSYAAAFLLIITVVTLLITNTKNIGELNAVTITNDTPGTTFVTKLDDGSYIYLSESATVVHPQKFNSSKREVELSGEAYFEIARDENKPFIIDAGDAIIEVLGTTFDLLSKEGETKISVRSGRIKISHIKSGESVEVSAGESAVAGESGLAKYITEDHEHFNKYSSRMHFKDEYLANITDVINRTFPDTKIELEQGLEIRELTATFTGDNPDSMVQLICSAMELKYKREGGVIKIHQ</sequence>
<dbReference type="InterPro" id="IPR006860">
    <property type="entry name" value="FecR"/>
</dbReference>
<organism evidence="3">
    <name type="scientific">bioreactor metagenome</name>
    <dbReference type="NCBI Taxonomy" id="1076179"/>
    <lineage>
        <taxon>unclassified sequences</taxon>
        <taxon>metagenomes</taxon>
        <taxon>ecological metagenomes</taxon>
    </lineage>
</organism>
<gene>
    <name evidence="3" type="ORF">SDC9_48658</name>
</gene>
<comment type="caution">
    <text evidence="3">The sequence shown here is derived from an EMBL/GenBank/DDBJ whole genome shotgun (WGS) entry which is preliminary data.</text>
</comment>
<keyword evidence="1" id="KW-0812">Transmembrane</keyword>
<keyword evidence="1" id="KW-1133">Transmembrane helix</keyword>
<evidence type="ECO:0000259" key="2">
    <source>
        <dbReference type="Pfam" id="PF04773"/>
    </source>
</evidence>
<evidence type="ECO:0000256" key="1">
    <source>
        <dbReference type="SAM" id="Phobius"/>
    </source>
</evidence>
<dbReference type="AlphaFoldDB" id="A0A644WFN4"/>
<name>A0A644WFN4_9ZZZZ</name>
<dbReference type="GO" id="GO:0016989">
    <property type="term" value="F:sigma factor antagonist activity"/>
    <property type="evidence" value="ECO:0007669"/>
    <property type="project" value="TreeGrafter"/>
</dbReference>
<keyword evidence="1" id="KW-0472">Membrane</keyword>
<dbReference type="EMBL" id="VSSQ01000866">
    <property type="protein sequence ID" value="MPM02409.1"/>
    <property type="molecule type" value="Genomic_DNA"/>
</dbReference>
<dbReference type="PANTHER" id="PTHR30273">
    <property type="entry name" value="PERIPLASMIC SIGNAL SENSOR AND SIGMA FACTOR ACTIVATOR FECR-RELATED"/>
    <property type="match status" value="1"/>
</dbReference>
<feature type="transmembrane region" description="Helical" evidence="1">
    <location>
        <begin position="44"/>
        <end position="62"/>
    </location>
</feature>
<proteinExistence type="predicted"/>
<dbReference type="InterPro" id="IPR012373">
    <property type="entry name" value="Ferrdict_sens_TM"/>
</dbReference>
<dbReference type="Gene3D" id="2.60.120.1440">
    <property type="match status" value="1"/>
</dbReference>
<protein>
    <recommendedName>
        <fullName evidence="2">FecR protein domain-containing protein</fullName>
    </recommendedName>
</protein>
<dbReference type="PANTHER" id="PTHR30273:SF2">
    <property type="entry name" value="PROTEIN FECR"/>
    <property type="match status" value="1"/>
</dbReference>
<dbReference type="Gene3D" id="3.55.50.30">
    <property type="match status" value="1"/>
</dbReference>
<feature type="domain" description="FecR protein" evidence="2">
    <location>
        <begin position="88"/>
        <end position="169"/>
    </location>
</feature>
<dbReference type="Pfam" id="PF04773">
    <property type="entry name" value="FecR"/>
    <property type="match status" value="1"/>
</dbReference>
<accession>A0A644WFN4</accession>
<evidence type="ECO:0000313" key="3">
    <source>
        <dbReference type="EMBL" id="MPM02409.1"/>
    </source>
</evidence>